<reference evidence="2" key="1">
    <citation type="submission" date="2006-10" db="EMBL/GenBank/DDBJ databases">
        <title>Complete sequence of Solibacter usitatus Ellin6076.</title>
        <authorList>
            <consortium name="US DOE Joint Genome Institute"/>
            <person name="Copeland A."/>
            <person name="Lucas S."/>
            <person name="Lapidus A."/>
            <person name="Barry K."/>
            <person name="Detter J.C."/>
            <person name="Glavina del Rio T."/>
            <person name="Hammon N."/>
            <person name="Israni S."/>
            <person name="Dalin E."/>
            <person name="Tice H."/>
            <person name="Pitluck S."/>
            <person name="Thompson L.S."/>
            <person name="Brettin T."/>
            <person name="Bruce D."/>
            <person name="Han C."/>
            <person name="Tapia R."/>
            <person name="Gilna P."/>
            <person name="Schmutz J."/>
            <person name="Larimer F."/>
            <person name="Land M."/>
            <person name="Hauser L."/>
            <person name="Kyrpides N."/>
            <person name="Mikhailova N."/>
            <person name="Janssen P.H."/>
            <person name="Kuske C.R."/>
            <person name="Richardson P."/>
        </authorList>
    </citation>
    <scope>NUCLEOTIDE SEQUENCE</scope>
    <source>
        <strain evidence="2">Ellin6076</strain>
    </source>
</reference>
<keyword evidence="1" id="KW-0812">Transmembrane</keyword>
<sequence>MSMWMRQVGGVLRLELKKTFLSRRGWWVYFLALGPVVLTLLHWLIEISRHSGRHSIGEDSLVFAGLFHFYYLRLGIFFGCVGIFSNLFRGEMLEKTLHYYYLTPLRRELLVLGKYLSGLAVALVLFVGSTAVSFLLIGRHFGAAYTDYILHGPGLSQLGSYMLVAALACVGYGAVFLMSGLLFRNPMIPAAVVMVWENLNPFLPTVLKKISVIFYLKNLCPVEIPIPPPFNVMVIDADPTPFWIAVPGLLALSVIFLVYSGLSARHAEISYGE</sequence>
<protein>
    <recommendedName>
        <fullName evidence="3">ABC transporter permease</fullName>
    </recommendedName>
</protein>
<feature type="transmembrane region" description="Helical" evidence="1">
    <location>
        <begin position="26"/>
        <end position="45"/>
    </location>
</feature>
<dbReference type="InParanoid" id="Q01P35"/>
<feature type="transmembrane region" description="Helical" evidence="1">
    <location>
        <begin position="242"/>
        <end position="262"/>
    </location>
</feature>
<evidence type="ECO:0000256" key="1">
    <source>
        <dbReference type="SAM" id="Phobius"/>
    </source>
</evidence>
<evidence type="ECO:0000313" key="2">
    <source>
        <dbReference type="EMBL" id="ABJ88585.1"/>
    </source>
</evidence>
<feature type="transmembrane region" description="Helical" evidence="1">
    <location>
        <begin position="109"/>
        <end position="138"/>
    </location>
</feature>
<dbReference type="EMBL" id="CP000473">
    <property type="protein sequence ID" value="ABJ88585.1"/>
    <property type="molecule type" value="Genomic_DNA"/>
</dbReference>
<keyword evidence="1" id="KW-1133">Transmembrane helix</keyword>
<dbReference type="KEGG" id="sus:Acid_7686"/>
<accession>Q01P35</accession>
<dbReference type="STRING" id="234267.Acid_7686"/>
<dbReference type="eggNOG" id="ENOG5033VSU">
    <property type="taxonomic scope" value="Bacteria"/>
</dbReference>
<evidence type="ECO:0008006" key="3">
    <source>
        <dbReference type="Google" id="ProtNLM"/>
    </source>
</evidence>
<name>Q01P35_SOLUE</name>
<keyword evidence="1" id="KW-0472">Membrane</keyword>
<feature type="transmembrane region" description="Helical" evidence="1">
    <location>
        <begin position="65"/>
        <end position="88"/>
    </location>
</feature>
<feature type="transmembrane region" description="Helical" evidence="1">
    <location>
        <begin position="158"/>
        <end position="183"/>
    </location>
</feature>
<organism evidence="2">
    <name type="scientific">Solibacter usitatus (strain Ellin6076)</name>
    <dbReference type="NCBI Taxonomy" id="234267"/>
    <lineage>
        <taxon>Bacteria</taxon>
        <taxon>Pseudomonadati</taxon>
        <taxon>Acidobacteriota</taxon>
        <taxon>Terriglobia</taxon>
        <taxon>Bryobacterales</taxon>
        <taxon>Solibacteraceae</taxon>
        <taxon>Candidatus Solibacter</taxon>
    </lineage>
</organism>
<dbReference type="OrthoDB" id="110022at2"/>
<gene>
    <name evidence="2" type="ordered locus">Acid_7686</name>
</gene>
<proteinExistence type="predicted"/>
<dbReference type="HOGENOM" id="CLU_1019033_0_0_0"/>
<dbReference type="AlphaFoldDB" id="Q01P35"/>